<feature type="domain" description="Ska2 N-terminal" evidence="2">
    <location>
        <begin position="10"/>
        <end position="76"/>
    </location>
</feature>
<gene>
    <name evidence="3" type="ORF">VOLCADRAFT_121653</name>
</gene>
<dbReference type="InParanoid" id="D8UGC3"/>
<dbReference type="RefSeq" id="XP_002957715.1">
    <property type="nucleotide sequence ID" value="XM_002957669.1"/>
</dbReference>
<name>D8UGC3_VOLCA</name>
<feature type="compositionally biased region" description="Low complexity" evidence="1">
    <location>
        <begin position="684"/>
        <end position="693"/>
    </location>
</feature>
<dbReference type="KEGG" id="vcn:VOLCADRAFT_121653"/>
<organism evidence="4">
    <name type="scientific">Volvox carteri f. nagariensis</name>
    <dbReference type="NCBI Taxonomy" id="3068"/>
    <lineage>
        <taxon>Eukaryota</taxon>
        <taxon>Viridiplantae</taxon>
        <taxon>Chlorophyta</taxon>
        <taxon>core chlorophytes</taxon>
        <taxon>Chlorophyceae</taxon>
        <taxon>CS clade</taxon>
        <taxon>Chlamydomonadales</taxon>
        <taxon>Volvocaceae</taxon>
        <taxon>Volvox</taxon>
    </lineage>
</organism>
<proteinExistence type="predicted"/>
<evidence type="ECO:0000259" key="2">
    <source>
        <dbReference type="Pfam" id="PF16740"/>
    </source>
</evidence>
<accession>D8UGC3</accession>
<dbReference type="AlphaFoldDB" id="D8UGC3"/>
<dbReference type="Proteomes" id="UP000001058">
    <property type="component" value="Unassembled WGS sequence"/>
</dbReference>
<dbReference type="eggNOG" id="ENOG502R344">
    <property type="taxonomic scope" value="Eukaryota"/>
</dbReference>
<evidence type="ECO:0000313" key="3">
    <source>
        <dbReference type="EMBL" id="EFJ41264.1"/>
    </source>
</evidence>
<dbReference type="InterPro" id="IPR042091">
    <property type="entry name" value="Ska2_N"/>
</dbReference>
<reference evidence="3 4" key="1">
    <citation type="journal article" date="2010" name="Science">
        <title>Genomic analysis of organismal complexity in the multicellular green alga Volvox carteri.</title>
        <authorList>
            <person name="Prochnik S.E."/>
            <person name="Umen J."/>
            <person name="Nedelcu A.M."/>
            <person name="Hallmann A."/>
            <person name="Miller S.M."/>
            <person name="Nishii I."/>
            <person name="Ferris P."/>
            <person name="Kuo A."/>
            <person name="Mitros T."/>
            <person name="Fritz-Laylin L.K."/>
            <person name="Hellsten U."/>
            <person name="Chapman J."/>
            <person name="Simakov O."/>
            <person name="Rensing S.A."/>
            <person name="Terry A."/>
            <person name="Pangilinan J."/>
            <person name="Kapitonov V."/>
            <person name="Jurka J."/>
            <person name="Salamov A."/>
            <person name="Shapiro H."/>
            <person name="Schmutz J."/>
            <person name="Grimwood J."/>
            <person name="Lindquist E."/>
            <person name="Lucas S."/>
            <person name="Grigoriev I.V."/>
            <person name="Schmitt R."/>
            <person name="Kirk D."/>
            <person name="Rokhsar D.S."/>
        </authorList>
    </citation>
    <scope>NUCLEOTIDE SEQUENCE [LARGE SCALE GENOMIC DNA]</scope>
    <source>
        <strain evidence="4">f. Nagariensis / Eve</strain>
    </source>
</reference>
<dbReference type="EMBL" id="GL378398">
    <property type="protein sequence ID" value="EFJ41264.1"/>
    <property type="molecule type" value="Genomic_DNA"/>
</dbReference>
<sequence>MAAVVPRPKTDELIAALRRGETALEQIARRLEEEAEGRFYKSGEVNPVQLVKRIRKLAGELPKLKASCQDLLTAKQVCDAAGAERLNDEEFNSFNESVGEWKLKLHQHNSAAAVTAMLDVSPHAFVSKLHQQTYFRACHAAWRISRSHPAHTGQLKQHMKQFTCQHHGNVGLALSGEHSDGHSGQAAGVRHRVGRTAASAGLLPRCGGGGAAAAPGAAAAAGGERSPIRGRQVRDDSAMATLQQLHAWKCLQGTAVQLAKLCQKRQQWQQEEEELEAMMLEEAVVSGGSQRQRRRGRRQQRQRQLEADILAVEENCQNQILACLSDIDARLVAGELLAAAAATRGQGSGGSSGGVARDPRDTLLGPDVLAAALPSDPSGLVGRAMLVLFVVMAAANFYDGDNESAKELAEKLRNDGAALTDAILSYHGIPPLSYPDLLELAKVLVDLKERQLSGSLPLGPFPECCVSLALMCRLVRAVRQVVEDVVLASDAAFSLAMNRAKGLEGGGMAETAAAEGNGAAAAATAPAVVTGFGAAAAGTAACPQGIANGTRAAAGPPSPPFDSDPRVTAKFQLHLNELRRASFGKLFYDAMTMHLTALDTMSSRARRTAAAAAAATAWFPPEYKRIVQNLLEDLRTRVESVAAACTATEKDVWERRDAKQQHLQEKASRQQQQDKAPSRRQRLQEQQQLQQSQLKERGEGEGVTRGQNGRCREGEEAPAGAGAATTAAAPLDAEVPECAPRDGGPSDGGPPSAMQTTDAPTDKQHAVEVAATAAGGGRGKRHVSVQSSSGHWSFWVLDEEYDIEEVLEVAQLRVNEQLHDIVPWDSAKVPYEPGMYDISPSSATAGGAAVVAVGPLEVAEAPLCAPRRAAAATATATAGPLPVPPAAVAAGVGVGGGGNPDPWSMRCTLARPLLEACLDGHCTSVRALGASALQLTLGITAAANSLMGAHTEMVRAVAGCRGPRRGGTAEGAVEELLGTEGRRLSGAPMLALTVLAQPPPPPARLPVVAPGGDELLLHLLEGALGSQQAAVVECLDGRTALEEVAQAITQVIIGVRVTDPCPGISDTKYENETK</sequence>
<dbReference type="Pfam" id="PF16740">
    <property type="entry name" value="SKA2"/>
    <property type="match status" value="1"/>
</dbReference>
<dbReference type="OrthoDB" id="193920at2759"/>
<feature type="compositionally biased region" description="Low complexity" evidence="1">
    <location>
        <begin position="717"/>
        <end position="730"/>
    </location>
</feature>
<feature type="region of interest" description="Disordered" evidence="1">
    <location>
        <begin position="656"/>
        <end position="763"/>
    </location>
</feature>
<evidence type="ECO:0000313" key="4">
    <source>
        <dbReference type="Proteomes" id="UP000001058"/>
    </source>
</evidence>
<evidence type="ECO:0000256" key="1">
    <source>
        <dbReference type="SAM" id="MobiDB-lite"/>
    </source>
</evidence>
<protein>
    <recommendedName>
        <fullName evidence="2">Ska2 N-terminal domain-containing protein</fullName>
    </recommendedName>
</protein>
<feature type="compositionally biased region" description="Basic and acidic residues" evidence="1">
    <location>
        <begin position="656"/>
        <end position="668"/>
    </location>
</feature>
<dbReference type="Gene3D" id="6.10.250.1380">
    <property type="match status" value="1"/>
</dbReference>
<keyword evidence="4" id="KW-1185">Reference proteome</keyword>
<dbReference type="GeneID" id="9627137"/>